<dbReference type="InterPro" id="IPR000814">
    <property type="entry name" value="TBP"/>
</dbReference>
<evidence type="ECO:0000313" key="9">
    <source>
        <dbReference type="EMBL" id="TDA39678.1"/>
    </source>
</evidence>
<comment type="caution">
    <text evidence="9">The sequence shown here is derived from an EMBL/GenBank/DDBJ whole genome shotgun (WGS) entry which is preliminary data.</text>
</comment>
<dbReference type="InterPro" id="IPR012295">
    <property type="entry name" value="TBP_dom_sf"/>
</dbReference>
<dbReference type="PROSITE" id="PS00351">
    <property type="entry name" value="TFIID"/>
    <property type="match status" value="1"/>
</dbReference>
<comment type="similarity">
    <text evidence="1 7 8">Belongs to the TBP family.</text>
</comment>
<dbReference type="InterPro" id="IPR033711">
    <property type="entry name" value="TBP_archaea"/>
</dbReference>
<sequence length="184" mass="20464">MLKPSVRIENVVASVTMNQNIDLDAISGNVPGVEYNPEQFPGLVYRLSKPRTATLIFSSGKMVCTGAKSEKEVHNAVKKIIKNLKDRNIVIIGTPEIQIQNIVASANLNAEVNLEKAAFLLENVMYEPEQFPGLIYRMNEPKVVLLIFSSGKMVCTGAKHEDEVKIAVEKIHQKLKEIGVLYEE</sequence>
<evidence type="ECO:0000256" key="5">
    <source>
        <dbReference type="ARBA" id="ARBA00023163"/>
    </source>
</evidence>
<organism evidence="9 10">
    <name type="scientific">Thermoproteota archaeon</name>
    <dbReference type="NCBI Taxonomy" id="2056631"/>
    <lineage>
        <taxon>Archaea</taxon>
        <taxon>Thermoproteota</taxon>
    </lineage>
</organism>
<feature type="repeat" description="2" evidence="7">
    <location>
        <begin position="99"/>
        <end position="175"/>
    </location>
</feature>
<protein>
    <recommendedName>
        <fullName evidence="7">TATA-box-binding protein</fullName>
    </recommendedName>
    <alternativeName>
        <fullName evidence="7">Box A-binding protein</fullName>
        <shortName evidence="7">BAP</shortName>
    </alternativeName>
    <alternativeName>
        <fullName evidence="7">TATA sequence-binding protein</fullName>
        <shortName evidence="7">TBP</shortName>
    </alternativeName>
    <alternativeName>
        <fullName evidence="7">TATA-box factor</fullName>
    </alternativeName>
</protein>
<dbReference type="PRINTS" id="PR00686">
    <property type="entry name" value="TIFACTORIID"/>
</dbReference>
<dbReference type="SUPFAM" id="SSF55945">
    <property type="entry name" value="TATA-box binding protein-like"/>
    <property type="match status" value="2"/>
</dbReference>
<dbReference type="CDD" id="cd04518">
    <property type="entry name" value="TBP_archaea"/>
    <property type="match status" value="1"/>
</dbReference>
<dbReference type="NCBIfam" id="NF001592">
    <property type="entry name" value="PRK00394.1-1"/>
    <property type="match status" value="1"/>
</dbReference>
<dbReference type="Pfam" id="PF00352">
    <property type="entry name" value="TBP"/>
    <property type="match status" value="2"/>
</dbReference>
<name>A0A523BFF8_9CREN</name>
<proteinExistence type="inferred from homology"/>
<dbReference type="PANTHER" id="PTHR10126">
    <property type="entry name" value="TATA-BOX BINDING PROTEIN"/>
    <property type="match status" value="1"/>
</dbReference>
<dbReference type="Gene3D" id="3.30.310.10">
    <property type="entry name" value="TATA-Binding Protein"/>
    <property type="match status" value="2"/>
</dbReference>
<dbReference type="NCBIfam" id="NF001593">
    <property type="entry name" value="PRK00394.1-2"/>
    <property type="match status" value="1"/>
</dbReference>
<dbReference type="HAMAP" id="MF_00408">
    <property type="entry name" value="TATA_bind_prot_arch"/>
    <property type="match status" value="1"/>
</dbReference>
<feature type="repeat" description="1" evidence="7">
    <location>
        <begin position="8"/>
        <end position="84"/>
    </location>
</feature>
<dbReference type="FunFam" id="3.30.310.10:FF:000010">
    <property type="entry name" value="TATA-box-binding protein"/>
    <property type="match status" value="1"/>
</dbReference>
<dbReference type="AlphaFoldDB" id="A0A523BFF8"/>
<evidence type="ECO:0000256" key="4">
    <source>
        <dbReference type="ARBA" id="ARBA00023125"/>
    </source>
</evidence>
<dbReference type="GO" id="GO:0003700">
    <property type="term" value="F:DNA-binding transcription factor activity"/>
    <property type="evidence" value="ECO:0007669"/>
    <property type="project" value="UniProtKB-UniRule"/>
</dbReference>
<comment type="function">
    <text evidence="6 7 8">General factor that plays a role in the activation of archaeal genes transcribed by RNA polymerase. Binds specifically to the TATA box promoter element which lies close to the position of transcription initiation.</text>
</comment>
<dbReference type="EMBL" id="QNVH01000008">
    <property type="protein sequence ID" value="TDA39678.1"/>
    <property type="molecule type" value="Genomic_DNA"/>
</dbReference>
<keyword evidence="5 7" id="KW-0804">Transcription</keyword>
<dbReference type="Proteomes" id="UP000315399">
    <property type="component" value="Unassembled WGS sequence"/>
</dbReference>
<reference evidence="9 10" key="1">
    <citation type="journal article" date="2019" name="Nat. Microbiol.">
        <title>Expanding anaerobic alkane metabolism in the domain of Archaea.</title>
        <authorList>
            <person name="Wang Y."/>
            <person name="Wegener G."/>
            <person name="Hou J."/>
            <person name="Wang F."/>
            <person name="Xiao X."/>
        </authorList>
    </citation>
    <scope>NUCLEOTIDE SEQUENCE [LARGE SCALE GENOMIC DNA]</scope>
    <source>
        <strain evidence="9">WYZ-LMO10</strain>
    </source>
</reference>
<evidence type="ECO:0000256" key="8">
    <source>
        <dbReference type="RuleBase" id="RU000523"/>
    </source>
</evidence>
<evidence type="ECO:0000256" key="2">
    <source>
        <dbReference type="ARBA" id="ARBA00022737"/>
    </source>
</evidence>
<dbReference type="InterPro" id="IPR030491">
    <property type="entry name" value="TBP_CS"/>
</dbReference>
<keyword evidence="2 7" id="KW-0677">Repeat</keyword>
<dbReference type="FunFam" id="3.30.310.10:FF:000007">
    <property type="entry name" value="TATA-box-binding protein"/>
    <property type="match status" value="1"/>
</dbReference>
<dbReference type="GO" id="GO:0006352">
    <property type="term" value="P:DNA-templated transcription initiation"/>
    <property type="evidence" value="ECO:0007669"/>
    <property type="project" value="InterPro"/>
</dbReference>
<accession>A0A523BFF8</accession>
<evidence type="ECO:0000256" key="7">
    <source>
        <dbReference type="HAMAP-Rule" id="MF_00408"/>
    </source>
</evidence>
<gene>
    <name evidence="7" type="primary">tbp</name>
    <name evidence="9" type="ORF">DSO08_01630</name>
</gene>
<evidence type="ECO:0000313" key="10">
    <source>
        <dbReference type="Proteomes" id="UP000315399"/>
    </source>
</evidence>
<dbReference type="GO" id="GO:0003677">
    <property type="term" value="F:DNA binding"/>
    <property type="evidence" value="ECO:0007669"/>
    <property type="project" value="UniProtKB-KW"/>
</dbReference>
<evidence type="ECO:0000256" key="1">
    <source>
        <dbReference type="ARBA" id="ARBA00005560"/>
    </source>
</evidence>
<evidence type="ECO:0000256" key="3">
    <source>
        <dbReference type="ARBA" id="ARBA00023015"/>
    </source>
</evidence>
<keyword evidence="4 7" id="KW-0238">DNA-binding</keyword>
<keyword evidence="3 7" id="KW-0805">Transcription regulation</keyword>
<evidence type="ECO:0000256" key="6">
    <source>
        <dbReference type="ARBA" id="ARBA00025680"/>
    </source>
</evidence>